<evidence type="ECO:0000256" key="4">
    <source>
        <dbReference type="HAMAP-Rule" id="MF_00688"/>
    </source>
</evidence>
<protein>
    <recommendedName>
        <fullName evidence="4">Leucyl/phenylalanyl-tRNA--protein transferase</fullName>
        <ecNumber evidence="4">2.3.2.6</ecNumber>
    </recommendedName>
    <alternativeName>
        <fullName evidence="4">L/F-transferase</fullName>
    </alternativeName>
    <alternativeName>
        <fullName evidence="4">Leucyltransferase</fullName>
    </alternativeName>
    <alternativeName>
        <fullName evidence="4">Phenyalanyltransferase</fullName>
    </alternativeName>
</protein>
<comment type="subcellular location">
    <subcellularLocation>
        <location evidence="4">Cytoplasm</location>
    </subcellularLocation>
</comment>
<keyword evidence="1 4" id="KW-0963">Cytoplasm</keyword>
<evidence type="ECO:0000256" key="3">
    <source>
        <dbReference type="ARBA" id="ARBA00023315"/>
    </source>
</evidence>
<dbReference type="EC" id="2.3.2.6" evidence="4"/>
<name>A0A0L6CGM0_9MICO</name>
<dbReference type="STRING" id="1631356.VV01_06895"/>
<dbReference type="PATRIC" id="fig|1631356.3.peg.1325"/>
<dbReference type="InterPro" id="IPR004616">
    <property type="entry name" value="Leu/Phe-tRNA_Trfase"/>
</dbReference>
<reference evidence="6" key="1">
    <citation type="submission" date="2015-03" db="EMBL/GenBank/DDBJ databases">
        <title>Luteipulveratus halotolerans sp. nov., a novel actinobacterium (Dermacoccaceae) from Sarawak, Malaysia.</title>
        <authorList>
            <person name="Juboi H."/>
            <person name="Basik A."/>
            <person name="Shamsul S.S."/>
            <person name="Arnold P."/>
            <person name="Schmitt E.K."/>
            <person name="Sanglier J.-J."/>
            <person name="Yeo T."/>
        </authorList>
    </citation>
    <scope>NUCLEOTIDE SEQUENCE [LARGE SCALE GENOMIC DNA]</scope>
    <source>
        <strain evidence="6">C296001</strain>
    </source>
</reference>
<evidence type="ECO:0000256" key="2">
    <source>
        <dbReference type="ARBA" id="ARBA00022679"/>
    </source>
</evidence>
<evidence type="ECO:0000313" key="6">
    <source>
        <dbReference type="Proteomes" id="UP000037397"/>
    </source>
</evidence>
<dbReference type="RefSeq" id="WP_050669246.1">
    <property type="nucleotide sequence ID" value="NZ_LAIR01000002.1"/>
</dbReference>
<keyword evidence="3 4" id="KW-0012">Acyltransferase</keyword>
<dbReference type="SUPFAM" id="SSF55729">
    <property type="entry name" value="Acyl-CoA N-acyltransferases (Nat)"/>
    <property type="match status" value="1"/>
</dbReference>
<dbReference type="PANTHER" id="PTHR30098">
    <property type="entry name" value="LEUCYL/PHENYLALANYL-TRNA--PROTEIN TRANSFERASE"/>
    <property type="match status" value="1"/>
</dbReference>
<dbReference type="PANTHER" id="PTHR30098:SF2">
    <property type="entry name" value="LEUCYL_PHENYLALANYL-TRNA--PROTEIN TRANSFERASE"/>
    <property type="match status" value="1"/>
</dbReference>
<proteinExistence type="inferred from homology"/>
<comment type="catalytic activity">
    <reaction evidence="4">
        <text>N-terminal L-lysyl-[protein] + L-leucyl-tRNA(Leu) = N-terminal L-leucyl-L-lysyl-[protein] + tRNA(Leu) + H(+)</text>
        <dbReference type="Rhea" id="RHEA:12340"/>
        <dbReference type="Rhea" id="RHEA-COMP:9613"/>
        <dbReference type="Rhea" id="RHEA-COMP:9622"/>
        <dbReference type="Rhea" id="RHEA-COMP:12670"/>
        <dbReference type="Rhea" id="RHEA-COMP:12671"/>
        <dbReference type="ChEBI" id="CHEBI:15378"/>
        <dbReference type="ChEBI" id="CHEBI:65249"/>
        <dbReference type="ChEBI" id="CHEBI:78442"/>
        <dbReference type="ChEBI" id="CHEBI:78494"/>
        <dbReference type="ChEBI" id="CHEBI:133043"/>
        <dbReference type="EC" id="2.3.2.6"/>
    </reaction>
</comment>
<dbReference type="InterPro" id="IPR042221">
    <property type="entry name" value="Leu/Phe-tRNA_Trfase_N"/>
</dbReference>
<evidence type="ECO:0000313" key="5">
    <source>
        <dbReference type="EMBL" id="KNX36941.1"/>
    </source>
</evidence>
<comment type="similarity">
    <text evidence="4">Belongs to the L/F-transferase family.</text>
</comment>
<accession>A0A0L6CGM0</accession>
<dbReference type="Proteomes" id="UP000037397">
    <property type="component" value="Unassembled WGS sequence"/>
</dbReference>
<comment type="catalytic activity">
    <reaction evidence="4">
        <text>N-terminal L-arginyl-[protein] + L-leucyl-tRNA(Leu) = N-terminal L-leucyl-L-arginyl-[protein] + tRNA(Leu) + H(+)</text>
        <dbReference type="Rhea" id="RHEA:50416"/>
        <dbReference type="Rhea" id="RHEA-COMP:9613"/>
        <dbReference type="Rhea" id="RHEA-COMP:9622"/>
        <dbReference type="Rhea" id="RHEA-COMP:12672"/>
        <dbReference type="Rhea" id="RHEA-COMP:12673"/>
        <dbReference type="ChEBI" id="CHEBI:15378"/>
        <dbReference type="ChEBI" id="CHEBI:64719"/>
        <dbReference type="ChEBI" id="CHEBI:78442"/>
        <dbReference type="ChEBI" id="CHEBI:78494"/>
        <dbReference type="ChEBI" id="CHEBI:133044"/>
        <dbReference type="EC" id="2.3.2.6"/>
    </reaction>
</comment>
<sequence length="225" mass="24423">MPVEPPPTPWDLASARMDVADDLVAVGADLEPGTILSAYRLGLFPMGLGAHGRAPIGWWGPVRRGVLLRDDLHVSRSLRRSLRRFHVTVDTCFDDVVDGCADPARTGRWITGDVHRAYRRLHDLGWAHSIEVWESGHLVGGLYGIAVGGLFAGESMYHRATDASKAAVHALHELVYADGDAGRIIDVQWKTPHLATLGVREMPRPAYLSALPTALGLGLPEAFAT</sequence>
<dbReference type="AlphaFoldDB" id="A0A0L6CGM0"/>
<dbReference type="InterPro" id="IPR016181">
    <property type="entry name" value="Acyl_CoA_acyltransferase"/>
</dbReference>
<gene>
    <name evidence="4" type="primary">aat</name>
    <name evidence="5" type="ORF">VV01_06895</name>
</gene>
<dbReference type="Gene3D" id="3.30.70.3550">
    <property type="entry name" value="Leucyl/phenylalanyl-tRNA-protein transferase, N-terminal domain"/>
    <property type="match status" value="1"/>
</dbReference>
<comment type="catalytic activity">
    <reaction evidence="4">
        <text>L-phenylalanyl-tRNA(Phe) + an N-terminal L-alpha-aminoacyl-[protein] = an N-terminal L-phenylalanyl-L-alpha-aminoacyl-[protein] + tRNA(Phe)</text>
        <dbReference type="Rhea" id="RHEA:43632"/>
        <dbReference type="Rhea" id="RHEA-COMP:9668"/>
        <dbReference type="Rhea" id="RHEA-COMP:9699"/>
        <dbReference type="Rhea" id="RHEA-COMP:10636"/>
        <dbReference type="Rhea" id="RHEA-COMP:10637"/>
        <dbReference type="ChEBI" id="CHEBI:78442"/>
        <dbReference type="ChEBI" id="CHEBI:78531"/>
        <dbReference type="ChEBI" id="CHEBI:78597"/>
        <dbReference type="ChEBI" id="CHEBI:83561"/>
        <dbReference type="EC" id="2.3.2.6"/>
    </reaction>
</comment>
<dbReference type="EMBL" id="LAIR01000002">
    <property type="protein sequence ID" value="KNX36941.1"/>
    <property type="molecule type" value="Genomic_DNA"/>
</dbReference>
<dbReference type="OrthoDB" id="9790282at2"/>
<dbReference type="HAMAP" id="MF_00688">
    <property type="entry name" value="Leu_Phe_trans"/>
    <property type="match status" value="1"/>
</dbReference>
<dbReference type="NCBIfam" id="TIGR00667">
    <property type="entry name" value="aat"/>
    <property type="match status" value="1"/>
</dbReference>
<comment type="caution">
    <text evidence="5">The sequence shown here is derived from an EMBL/GenBank/DDBJ whole genome shotgun (WGS) entry which is preliminary data.</text>
</comment>
<dbReference type="InterPro" id="IPR042203">
    <property type="entry name" value="Leu/Phe-tRNA_Trfase_C"/>
</dbReference>
<dbReference type="GO" id="GO:0005737">
    <property type="term" value="C:cytoplasm"/>
    <property type="evidence" value="ECO:0007669"/>
    <property type="project" value="UniProtKB-SubCell"/>
</dbReference>
<dbReference type="Gene3D" id="3.40.630.70">
    <property type="entry name" value="Leucyl/phenylalanyl-tRNA-protein transferase, C-terminal domain"/>
    <property type="match status" value="1"/>
</dbReference>
<dbReference type="GO" id="GO:0008914">
    <property type="term" value="F:leucyl-tRNA--protein transferase activity"/>
    <property type="evidence" value="ECO:0007669"/>
    <property type="project" value="UniProtKB-UniRule"/>
</dbReference>
<dbReference type="GO" id="GO:0030163">
    <property type="term" value="P:protein catabolic process"/>
    <property type="evidence" value="ECO:0007669"/>
    <property type="project" value="UniProtKB-UniRule"/>
</dbReference>
<comment type="function">
    <text evidence="4">Functions in the N-end rule pathway of protein degradation where it conjugates Leu, Phe and, less efficiently, Met from aminoacyl-tRNAs to the N-termini of proteins containing an N-terminal arginine or lysine.</text>
</comment>
<keyword evidence="2 4" id="KW-0808">Transferase</keyword>
<organism evidence="5 6">
    <name type="scientific">Luteipulveratus halotolerans</name>
    <dbReference type="NCBI Taxonomy" id="1631356"/>
    <lineage>
        <taxon>Bacteria</taxon>
        <taxon>Bacillati</taxon>
        <taxon>Actinomycetota</taxon>
        <taxon>Actinomycetes</taxon>
        <taxon>Micrococcales</taxon>
        <taxon>Dermacoccaceae</taxon>
        <taxon>Luteipulveratus</taxon>
    </lineage>
</organism>
<evidence type="ECO:0000256" key="1">
    <source>
        <dbReference type="ARBA" id="ARBA00022490"/>
    </source>
</evidence>
<keyword evidence="6" id="KW-1185">Reference proteome</keyword>
<dbReference type="Pfam" id="PF03588">
    <property type="entry name" value="Leu_Phe_trans"/>
    <property type="match status" value="1"/>
</dbReference>